<keyword evidence="5" id="KW-1133">Transmembrane helix</keyword>
<dbReference type="AlphaFoldDB" id="A0A4Y2ANB7"/>
<keyword evidence="5" id="KW-0472">Membrane</keyword>
<comment type="caution">
    <text evidence="6">The sequence shown here is derived from an EMBL/GenBank/DDBJ whole genome shotgun (WGS) entry which is preliminary data.</text>
</comment>
<evidence type="ECO:0000256" key="5">
    <source>
        <dbReference type="SAM" id="Phobius"/>
    </source>
</evidence>
<reference evidence="6 7" key="1">
    <citation type="journal article" date="2019" name="Sci. Rep.">
        <title>Orb-weaving spider Araneus ventricosus genome elucidates the spidroin gene catalogue.</title>
        <authorList>
            <person name="Kono N."/>
            <person name="Nakamura H."/>
            <person name="Ohtoshi R."/>
            <person name="Moran D.A.P."/>
            <person name="Shinohara A."/>
            <person name="Yoshida Y."/>
            <person name="Fujiwara M."/>
            <person name="Mori M."/>
            <person name="Tomita M."/>
            <person name="Arakawa K."/>
        </authorList>
    </citation>
    <scope>NUCLEOTIDE SEQUENCE [LARGE SCALE GENOMIC DNA]</scope>
</reference>
<dbReference type="InterPro" id="IPR033895">
    <property type="entry name" value="GPT"/>
</dbReference>
<dbReference type="PANTHER" id="PTHR10571">
    <property type="entry name" value="UDP-N-ACETYLGLUCOSAMINE--DOLICHYL-PHOSPHATE N-ACETYLGLUCOSAMINEPHOSPHOTRANSFERASE"/>
    <property type="match status" value="1"/>
</dbReference>
<keyword evidence="7" id="KW-1185">Reference proteome</keyword>
<keyword evidence="5" id="KW-0812">Transmembrane</keyword>
<dbReference type="PROSITE" id="PS51257">
    <property type="entry name" value="PROKAR_LIPOPROTEIN"/>
    <property type="match status" value="1"/>
</dbReference>
<dbReference type="GO" id="GO:0046872">
    <property type="term" value="F:metal ion binding"/>
    <property type="evidence" value="ECO:0007669"/>
    <property type="project" value="UniProtKB-KW"/>
</dbReference>
<dbReference type="PANTHER" id="PTHR10571:SF0">
    <property type="entry name" value="UDP-N-ACETYLGLUCOSAMINE--DOLICHYL-PHOSPHATE N-ACETYLGLUCOSAMINEPHOSPHOTRANSFERASE"/>
    <property type="match status" value="1"/>
</dbReference>
<feature type="non-terminal residue" evidence="6">
    <location>
        <position position="90"/>
    </location>
</feature>
<protein>
    <submittedName>
        <fullName evidence="6">UDP-N-acetylglucosamine--dolichyl-phosphate N-acetylglucosaminephosphotransferase</fullName>
    </submittedName>
</protein>
<organism evidence="6 7">
    <name type="scientific">Araneus ventricosus</name>
    <name type="common">Orbweaver spider</name>
    <name type="synonym">Epeira ventricosa</name>
    <dbReference type="NCBI Taxonomy" id="182803"/>
    <lineage>
        <taxon>Eukaryota</taxon>
        <taxon>Metazoa</taxon>
        <taxon>Ecdysozoa</taxon>
        <taxon>Arthropoda</taxon>
        <taxon>Chelicerata</taxon>
        <taxon>Arachnida</taxon>
        <taxon>Araneae</taxon>
        <taxon>Araneomorphae</taxon>
        <taxon>Entelegynae</taxon>
        <taxon>Araneoidea</taxon>
        <taxon>Araneidae</taxon>
        <taxon>Araneus</taxon>
    </lineage>
</organism>
<keyword evidence="6" id="KW-0808">Transferase</keyword>
<dbReference type="OrthoDB" id="7990303at2759"/>
<gene>
    <name evidence="6" type="primary">DPAGT1_2</name>
    <name evidence="6" type="ORF">AVEN_236332_1</name>
</gene>
<keyword evidence="2" id="KW-0328">Glycosyltransferase</keyword>
<dbReference type="GO" id="GO:0003975">
    <property type="term" value="F:UDP-N-acetylglucosamine-dolichyl-phosphate N-acetylglucosaminephosphotransferase activity"/>
    <property type="evidence" value="ECO:0007669"/>
    <property type="project" value="InterPro"/>
</dbReference>
<dbReference type="GO" id="GO:0016757">
    <property type="term" value="F:glycosyltransferase activity"/>
    <property type="evidence" value="ECO:0007669"/>
    <property type="project" value="UniProtKB-KW"/>
</dbReference>
<feature type="transmembrane region" description="Helical" evidence="5">
    <location>
        <begin position="6"/>
        <end position="25"/>
    </location>
</feature>
<comment type="subcellular location">
    <subcellularLocation>
        <location evidence="1">Endomembrane system</location>
        <topology evidence="1">Multi-pass membrane protein</topology>
    </subcellularLocation>
</comment>
<keyword evidence="3" id="KW-0479">Metal-binding</keyword>
<evidence type="ECO:0000256" key="2">
    <source>
        <dbReference type="ARBA" id="ARBA00022676"/>
    </source>
</evidence>
<accession>A0A4Y2ANB7</accession>
<proteinExistence type="predicted"/>
<evidence type="ECO:0000313" key="7">
    <source>
        <dbReference type="Proteomes" id="UP000499080"/>
    </source>
</evidence>
<evidence type="ECO:0000256" key="1">
    <source>
        <dbReference type="ARBA" id="ARBA00004127"/>
    </source>
</evidence>
<keyword evidence="4" id="KW-0460">Magnesium</keyword>
<sequence length="90" mass="10276">MDVKLTLMVNALLSILGCVITFRVIPRFKNMFLRANLYGIDMGKRNSIKIPEAMGVVCGSVFLIIMFLFIPVPFIQYWTTNSEAPFPHHQ</sequence>
<evidence type="ECO:0000256" key="4">
    <source>
        <dbReference type="ARBA" id="ARBA00022842"/>
    </source>
</evidence>
<name>A0A4Y2ANB7_ARAVE</name>
<dbReference type="GO" id="GO:0006488">
    <property type="term" value="P:dolichol-linked oligosaccharide biosynthetic process"/>
    <property type="evidence" value="ECO:0007669"/>
    <property type="project" value="InterPro"/>
</dbReference>
<dbReference type="Proteomes" id="UP000499080">
    <property type="component" value="Unassembled WGS sequence"/>
</dbReference>
<dbReference type="GO" id="GO:0012505">
    <property type="term" value="C:endomembrane system"/>
    <property type="evidence" value="ECO:0007669"/>
    <property type="project" value="UniProtKB-SubCell"/>
</dbReference>
<dbReference type="EMBL" id="BGPR01081028">
    <property type="protein sequence ID" value="GBL81220.1"/>
    <property type="molecule type" value="Genomic_DNA"/>
</dbReference>
<evidence type="ECO:0000313" key="6">
    <source>
        <dbReference type="EMBL" id="GBL81220.1"/>
    </source>
</evidence>
<feature type="transmembrane region" description="Helical" evidence="5">
    <location>
        <begin position="53"/>
        <end position="78"/>
    </location>
</feature>
<evidence type="ECO:0000256" key="3">
    <source>
        <dbReference type="ARBA" id="ARBA00022723"/>
    </source>
</evidence>
<dbReference type="GO" id="GO:0016020">
    <property type="term" value="C:membrane"/>
    <property type="evidence" value="ECO:0007669"/>
    <property type="project" value="TreeGrafter"/>
</dbReference>